<accession>A0A098DJ14</accession>
<organism evidence="1 3">
    <name type="scientific">Gibberella zeae (strain ATCC MYA-4620 / CBS 123657 / FGSC 9075 / NRRL 31084 / PH-1)</name>
    <name type="common">Wheat head blight fungus</name>
    <name type="synonym">Fusarium graminearum</name>
    <dbReference type="NCBI Taxonomy" id="229533"/>
    <lineage>
        <taxon>Eukaryota</taxon>
        <taxon>Fungi</taxon>
        <taxon>Dikarya</taxon>
        <taxon>Ascomycota</taxon>
        <taxon>Pezizomycotina</taxon>
        <taxon>Sordariomycetes</taxon>
        <taxon>Hypocreomycetidae</taxon>
        <taxon>Hypocreales</taxon>
        <taxon>Nectriaceae</taxon>
        <taxon>Fusarium</taxon>
    </lineage>
</organism>
<evidence type="ECO:0000313" key="3">
    <source>
        <dbReference type="Proteomes" id="UP000070720"/>
    </source>
</evidence>
<dbReference type="RefSeq" id="XP_011322575.1">
    <property type="nucleotide sequence ID" value="XM_011324273.1"/>
</dbReference>
<reference evidence="2 3" key="1">
    <citation type="journal article" date="2007" name="Science">
        <title>The Fusarium graminearum genome reveals a link between localized polymorphism and pathogen specialization.</title>
        <authorList>
            <person name="Cuomo C.A."/>
            <person name="Gueldener U."/>
            <person name="Xu J.-R."/>
            <person name="Trail F."/>
            <person name="Turgeon B.G."/>
            <person name="Di Pietro A."/>
            <person name="Walton J.D."/>
            <person name="Ma L.-J."/>
            <person name="Baker S.E."/>
            <person name="Rep M."/>
            <person name="Adam G."/>
            <person name="Antoniw J."/>
            <person name="Baldwin T."/>
            <person name="Calvo S.E."/>
            <person name="Chang Y.-L."/>
            <person name="DeCaprio D."/>
            <person name="Gale L.R."/>
            <person name="Gnerre S."/>
            <person name="Goswami R.S."/>
            <person name="Hammond-Kosack K."/>
            <person name="Harris L.J."/>
            <person name="Hilburn K."/>
            <person name="Kennell J.C."/>
            <person name="Kroken S."/>
            <person name="Magnuson J.K."/>
            <person name="Mannhaupt G."/>
            <person name="Mauceli E.W."/>
            <person name="Mewes H.-W."/>
            <person name="Mitterbauer R."/>
            <person name="Muehlbauer G."/>
            <person name="Muensterkoetter M."/>
            <person name="Nelson D."/>
            <person name="O'Donnell K."/>
            <person name="Ouellet T."/>
            <person name="Qi W."/>
            <person name="Quesneville H."/>
            <person name="Roncero M.I.G."/>
            <person name="Seong K.-Y."/>
            <person name="Tetko I.V."/>
            <person name="Urban M."/>
            <person name="Waalwijk C."/>
            <person name="Ward T.J."/>
            <person name="Yao J."/>
            <person name="Birren B.W."/>
            <person name="Kistler H.C."/>
        </authorList>
    </citation>
    <scope>NUCLEOTIDE SEQUENCE [LARGE SCALE GENOMIC DNA]</scope>
    <source>
        <strain evidence="3">ATCC MYA-4620 / CBS 123657 / FGSC 9075 / NRRL 31084 / PH-1</strain>
        <strain evidence="2">PH-1 / ATCC MYA-4620 / FGSC 9075 / NRRL 31084</strain>
    </source>
</reference>
<protein>
    <submittedName>
        <fullName evidence="1">Chromosome 2, complete genome</fullName>
    </submittedName>
</protein>
<dbReference type="HOGENOM" id="CLU_2097103_0_0_1"/>
<reference evidence="2" key="4">
    <citation type="submission" date="2017-01" db="UniProtKB">
        <authorList>
            <consortium name="EnsemblFungi"/>
        </authorList>
    </citation>
    <scope>IDENTIFICATION</scope>
    <source>
        <strain evidence="2">PH-1 / ATCC MYA-4620 / FGSC 9075 / NRRL 31084</strain>
    </source>
</reference>
<sequence>MWSALSQGFSAVREICNIYAFPVVSVELSFDKFTWHAKTRVSHRHDSRLNKDDQFAFLFAQNSDISVGGLEQNRPPTLFDSVNGSVLLCSTPEFLVQANQIGMAGDMEEKGQSLLT</sequence>
<name>I1S6M2_GIBZE</name>
<proteinExistence type="predicted"/>
<dbReference type="VEuPathDB" id="FungiDB:FGRAMPH1_01G12265"/>
<gene>
    <name evidence="1" type="ORF">FGRAMPH1_01T12265</name>
</gene>
<dbReference type="EMBL" id="HG970333">
    <property type="protein sequence ID" value="CEF77936.1"/>
    <property type="molecule type" value="Genomic_DNA"/>
</dbReference>
<evidence type="ECO:0000313" key="1">
    <source>
        <dbReference type="EMBL" id="CEF77936.1"/>
    </source>
</evidence>
<dbReference type="InParanoid" id="I1S6M2"/>
<dbReference type="EnsemblFungi" id="CEF77936">
    <property type="protein sequence ID" value="CEF77936"/>
    <property type="gene ID" value="FGRRES_12494"/>
</dbReference>
<dbReference type="KEGG" id="fgr:FGSG_12494"/>
<keyword evidence="3" id="KW-1185">Reference proteome</keyword>
<dbReference type="AlphaFoldDB" id="I1S6M2"/>
<dbReference type="Proteomes" id="UP000070720">
    <property type="component" value="Chromosome 2"/>
</dbReference>
<evidence type="ECO:0000313" key="2">
    <source>
        <dbReference type="EnsemblFungi" id="CEF77936"/>
    </source>
</evidence>
<reference evidence="1 3" key="3">
    <citation type="journal article" date="2015" name="BMC Genomics">
        <title>The completed genome sequence of the pathogenic ascomycete fungus Fusarium graminearum.</title>
        <authorList>
            <person name="King R."/>
            <person name="Urban M."/>
            <person name="Hammond-Kosack M.C."/>
            <person name="Hassani-Pak K."/>
            <person name="Hammond-Kosack K.E."/>
        </authorList>
    </citation>
    <scope>NUCLEOTIDE SEQUENCE [LARGE SCALE GENOMIC DNA]</scope>
    <source>
        <strain evidence="3">ATCC MYA-4620 / CBS 123657 / FGSC 9075 / NRRL 31084 / PH-1</strain>
        <strain evidence="1">PH-1</strain>
    </source>
</reference>
<reference evidence="2 3" key="2">
    <citation type="journal article" date="2010" name="Nature">
        <title>Comparative genomics reveals mobile pathogenicity chromosomes in Fusarium.</title>
        <authorList>
            <person name="Ma L.J."/>
            <person name="van der Does H.C."/>
            <person name="Borkovich K.A."/>
            <person name="Coleman J.J."/>
            <person name="Daboussi M.J."/>
            <person name="Di Pietro A."/>
            <person name="Dufresne M."/>
            <person name="Freitag M."/>
            <person name="Grabherr M."/>
            <person name="Henrissat B."/>
            <person name="Houterman P.M."/>
            <person name="Kang S."/>
            <person name="Shim W.B."/>
            <person name="Woloshuk C."/>
            <person name="Xie X."/>
            <person name="Xu J.R."/>
            <person name="Antoniw J."/>
            <person name="Baker S.E."/>
            <person name="Bluhm B.H."/>
            <person name="Breakspear A."/>
            <person name="Brown D.W."/>
            <person name="Butchko R.A."/>
            <person name="Chapman S."/>
            <person name="Coulson R."/>
            <person name="Coutinho P.M."/>
            <person name="Danchin E.G."/>
            <person name="Diener A."/>
            <person name="Gale L.R."/>
            <person name="Gardiner D.M."/>
            <person name="Goff S."/>
            <person name="Hammond-Kosack K.E."/>
            <person name="Hilburn K."/>
            <person name="Hua-Van A."/>
            <person name="Jonkers W."/>
            <person name="Kazan K."/>
            <person name="Kodira C.D."/>
            <person name="Koehrsen M."/>
            <person name="Kumar L."/>
            <person name="Lee Y.H."/>
            <person name="Li L."/>
            <person name="Manners J.M."/>
            <person name="Miranda-Saavedra D."/>
            <person name="Mukherjee M."/>
            <person name="Park G."/>
            <person name="Park J."/>
            <person name="Park S.Y."/>
            <person name="Proctor R.H."/>
            <person name="Regev A."/>
            <person name="Ruiz-Roldan M.C."/>
            <person name="Sain D."/>
            <person name="Sakthikumar S."/>
            <person name="Sykes S."/>
            <person name="Schwartz D.C."/>
            <person name="Turgeon B.G."/>
            <person name="Wapinski I."/>
            <person name="Yoder O."/>
            <person name="Young S."/>
            <person name="Zeng Q."/>
            <person name="Zhou S."/>
            <person name="Galagan J."/>
            <person name="Cuomo C.A."/>
            <person name="Kistler H.C."/>
            <person name="Rep M."/>
        </authorList>
    </citation>
    <scope>GENOME REANNOTATION</scope>
    <source>
        <strain evidence="3">ATCC MYA-4620 / CBS 123657 / FGSC 9075 / NRRL 31084 / PH-1</strain>
        <strain evidence="2">PH-1 / ATCC MYA-4620 / FGSC 9075 / NRRL 31084</strain>
    </source>
</reference>
<accession>I1S6M2</accession>